<dbReference type="InParanoid" id="B0X6P1"/>
<evidence type="ECO:0000256" key="1">
    <source>
        <dbReference type="SAM" id="MobiDB-lite"/>
    </source>
</evidence>
<proteinExistence type="predicted"/>
<dbReference type="InterPro" id="IPR027409">
    <property type="entry name" value="GroEL-like_apical_dom_sf"/>
</dbReference>
<evidence type="ECO:0000313" key="2">
    <source>
        <dbReference type="EMBL" id="EDS41524.1"/>
    </source>
</evidence>
<dbReference type="Proteomes" id="UP000002320">
    <property type="component" value="Unassembled WGS sequence"/>
</dbReference>
<feature type="region of interest" description="Disordered" evidence="1">
    <location>
        <begin position="319"/>
        <end position="344"/>
    </location>
</feature>
<feature type="region of interest" description="Disordered" evidence="1">
    <location>
        <begin position="194"/>
        <end position="215"/>
    </location>
</feature>
<dbReference type="AlphaFoldDB" id="B0X6P1"/>
<protein>
    <submittedName>
        <fullName evidence="2 3">Chaperonin</fullName>
    </submittedName>
</protein>
<sequence length="539" mass="59975">MARGTIMALQIPSERRCTDQSRRTFATLQVPLEKRFSEQVRRTVSARVKYSILALVHNKRSNTDLPLNIRTTSMETTVEPTSRRVSNMVQLQIFNRKMPCSIITSTESRVVNIVTRLSRTSRTNEATRQQRDQHQDHDDHRQDFSSAAASFMDRGQEAAGVGAAAEQSNNFEPPPENKSAAGMTTHGAVQIAGFQPKRGGNADNATGLNGPNRHQQQQAPLPLLFRALMVGQPVAVSPARDHDDHRRDYSLAAAPFLDPEIVVQRPTIYRLSTVTTFATEWPRRRRTLGLDAEVQLYHLEMVQEQWVLKMDMPKAAPAIRRKAPSTTQTEEVEPSSSTVGCAGCGGDGHDAEIGRTKIDEWTDFSKLLMEERVAKMCIVLIALKPGVVFTEKGVSDLAHHFLRFASFIKPKTPGISTPTIVNQSEELTKKEGNGTGLFEIKKVDDEYFCFATERTNPKAWTISSMVPSRTSLPKLANRAAKKRIVTHPGEAREPVDSFCVRINTARLPGIPRLGSPLAVQLVARRNPRQPKDGKQANHP</sequence>
<dbReference type="KEGG" id="cqu:CpipJ_CPIJ015357"/>
<name>B0X6P1_CULQU</name>
<evidence type="ECO:0000313" key="3">
    <source>
        <dbReference type="EnsemblMetazoa" id="CPIJ015357-PA"/>
    </source>
</evidence>
<feature type="compositionally biased region" description="Low complexity" evidence="1">
    <location>
        <begin position="157"/>
        <end position="167"/>
    </location>
</feature>
<feature type="region of interest" description="Disordered" evidence="1">
    <location>
        <begin position="121"/>
        <end position="182"/>
    </location>
</feature>
<feature type="compositionally biased region" description="Basic and acidic residues" evidence="1">
    <location>
        <begin position="128"/>
        <end position="143"/>
    </location>
</feature>
<evidence type="ECO:0000313" key="4">
    <source>
        <dbReference type="Proteomes" id="UP000002320"/>
    </source>
</evidence>
<dbReference type="EnsemblMetazoa" id="CPIJ015357-RA">
    <property type="protein sequence ID" value="CPIJ015357-PA"/>
    <property type="gene ID" value="CPIJ015357"/>
</dbReference>
<reference evidence="3" key="2">
    <citation type="submission" date="2021-02" db="UniProtKB">
        <authorList>
            <consortium name="EnsemblMetazoa"/>
        </authorList>
    </citation>
    <scope>IDENTIFICATION</scope>
    <source>
        <strain evidence="3">JHB</strain>
    </source>
</reference>
<dbReference type="STRING" id="7176.B0X6P1"/>
<dbReference type="HOGENOM" id="CLU_505539_0_0_1"/>
<gene>
    <name evidence="3" type="primary">6048384</name>
    <name evidence="2" type="ORF">CpipJ_CPIJ015357</name>
</gene>
<accession>B0X6P1</accession>
<dbReference type="EMBL" id="DS232419">
    <property type="protein sequence ID" value="EDS41524.1"/>
    <property type="molecule type" value="Genomic_DNA"/>
</dbReference>
<dbReference type="VEuPathDB" id="VectorBase:CPIJ015357"/>
<dbReference type="eggNOG" id="KOG0364">
    <property type="taxonomic scope" value="Eukaryota"/>
</dbReference>
<feature type="compositionally biased region" description="Polar residues" evidence="1">
    <location>
        <begin position="203"/>
        <end position="215"/>
    </location>
</feature>
<keyword evidence="4" id="KW-1185">Reference proteome</keyword>
<organism>
    <name type="scientific">Culex quinquefasciatus</name>
    <name type="common">Southern house mosquito</name>
    <name type="synonym">Culex pungens</name>
    <dbReference type="NCBI Taxonomy" id="7176"/>
    <lineage>
        <taxon>Eukaryota</taxon>
        <taxon>Metazoa</taxon>
        <taxon>Ecdysozoa</taxon>
        <taxon>Arthropoda</taxon>
        <taxon>Hexapoda</taxon>
        <taxon>Insecta</taxon>
        <taxon>Pterygota</taxon>
        <taxon>Neoptera</taxon>
        <taxon>Endopterygota</taxon>
        <taxon>Diptera</taxon>
        <taxon>Nematocera</taxon>
        <taxon>Culicoidea</taxon>
        <taxon>Culicidae</taxon>
        <taxon>Culicinae</taxon>
        <taxon>Culicini</taxon>
        <taxon>Culex</taxon>
        <taxon>Culex</taxon>
    </lineage>
</organism>
<dbReference type="VEuPathDB" id="VectorBase:CQUJHB002289"/>
<dbReference type="SUPFAM" id="SSF52029">
    <property type="entry name" value="GroEL apical domain-like"/>
    <property type="match status" value="1"/>
</dbReference>
<feature type="compositionally biased region" description="Polar residues" evidence="1">
    <location>
        <begin position="325"/>
        <end position="339"/>
    </location>
</feature>
<reference evidence="2" key="1">
    <citation type="submission" date="2007-03" db="EMBL/GenBank/DDBJ databases">
        <title>Annotation of Culex pipiens quinquefasciatus.</title>
        <authorList>
            <consortium name="The Broad Institute Genome Sequencing Platform"/>
            <person name="Atkinson P.W."/>
            <person name="Hemingway J."/>
            <person name="Christensen B.M."/>
            <person name="Higgs S."/>
            <person name="Kodira C."/>
            <person name="Hannick L."/>
            <person name="Megy K."/>
            <person name="O'Leary S."/>
            <person name="Pearson M."/>
            <person name="Haas B.J."/>
            <person name="Mauceli E."/>
            <person name="Wortman J.R."/>
            <person name="Lee N.H."/>
            <person name="Guigo R."/>
            <person name="Stanke M."/>
            <person name="Alvarado L."/>
            <person name="Amedeo P."/>
            <person name="Antoine C.H."/>
            <person name="Arensburger P."/>
            <person name="Bidwell S.L."/>
            <person name="Crawford M."/>
            <person name="Camaro F."/>
            <person name="Devon K."/>
            <person name="Engels R."/>
            <person name="Hammond M."/>
            <person name="Howarth C."/>
            <person name="Koehrsen M."/>
            <person name="Lawson D."/>
            <person name="Montgomery P."/>
            <person name="Nene V."/>
            <person name="Nusbaum C."/>
            <person name="Puiu D."/>
            <person name="Romero-Severson J."/>
            <person name="Severson D.W."/>
            <person name="Shumway M."/>
            <person name="Sisk P."/>
            <person name="Stolte C."/>
            <person name="Zeng Q."/>
            <person name="Eisenstadt E."/>
            <person name="Fraser-Liggett C."/>
            <person name="Strausberg R."/>
            <person name="Galagan J."/>
            <person name="Birren B."/>
            <person name="Collins F.H."/>
        </authorList>
    </citation>
    <scope>NUCLEOTIDE SEQUENCE [LARGE SCALE GENOMIC DNA]</scope>
    <source>
        <strain evidence="2">JHB</strain>
    </source>
</reference>